<feature type="compositionally biased region" description="Basic and acidic residues" evidence="1">
    <location>
        <begin position="52"/>
        <end position="62"/>
    </location>
</feature>
<dbReference type="Proteomes" id="UP000075809">
    <property type="component" value="Unassembled WGS sequence"/>
</dbReference>
<evidence type="ECO:0000256" key="1">
    <source>
        <dbReference type="SAM" id="MobiDB-lite"/>
    </source>
</evidence>
<gene>
    <name evidence="2" type="ORF">ALC60_03818</name>
</gene>
<proteinExistence type="predicted"/>
<evidence type="ECO:0000313" key="3">
    <source>
        <dbReference type="Proteomes" id="UP000075809"/>
    </source>
</evidence>
<reference evidence="2 3" key="1">
    <citation type="submission" date="2015-09" db="EMBL/GenBank/DDBJ databases">
        <title>Trachymyrmex zeteki WGS genome.</title>
        <authorList>
            <person name="Nygaard S."/>
            <person name="Hu H."/>
            <person name="Boomsma J."/>
            <person name="Zhang G."/>
        </authorList>
    </citation>
    <scope>NUCLEOTIDE SEQUENCE [LARGE SCALE GENOMIC DNA]</scope>
    <source>
        <strain evidence="2">Tzet28-1</strain>
        <tissue evidence="2">Whole body</tissue>
    </source>
</reference>
<organism evidence="2 3">
    <name type="scientific">Mycetomoellerius zeteki</name>
    <dbReference type="NCBI Taxonomy" id="64791"/>
    <lineage>
        <taxon>Eukaryota</taxon>
        <taxon>Metazoa</taxon>
        <taxon>Ecdysozoa</taxon>
        <taxon>Arthropoda</taxon>
        <taxon>Hexapoda</taxon>
        <taxon>Insecta</taxon>
        <taxon>Pterygota</taxon>
        <taxon>Neoptera</taxon>
        <taxon>Endopterygota</taxon>
        <taxon>Hymenoptera</taxon>
        <taxon>Apocrita</taxon>
        <taxon>Aculeata</taxon>
        <taxon>Formicoidea</taxon>
        <taxon>Formicidae</taxon>
        <taxon>Myrmicinae</taxon>
        <taxon>Mycetomoellerius</taxon>
    </lineage>
</organism>
<dbReference type="AlphaFoldDB" id="A0A151XAA3"/>
<keyword evidence="3" id="KW-1185">Reference proteome</keyword>
<accession>A0A151XAA3</accession>
<name>A0A151XAA3_9HYME</name>
<sequence length="62" mass="7264">MLVAGNIYDVDRSSHRGPSEAEIELSLMYPSWMGYKRCRWRIHNRGRPSSRQNEKRSSPASR</sequence>
<feature type="region of interest" description="Disordered" evidence="1">
    <location>
        <begin position="43"/>
        <end position="62"/>
    </location>
</feature>
<evidence type="ECO:0000313" key="2">
    <source>
        <dbReference type="EMBL" id="KYQ57296.1"/>
    </source>
</evidence>
<dbReference type="EMBL" id="KQ982351">
    <property type="protein sequence ID" value="KYQ57296.1"/>
    <property type="molecule type" value="Genomic_DNA"/>
</dbReference>
<protein>
    <submittedName>
        <fullName evidence="2">Uncharacterized protein</fullName>
    </submittedName>
</protein>